<evidence type="ECO:0000313" key="2">
    <source>
        <dbReference type="EMBL" id="SDM56513.1"/>
    </source>
</evidence>
<proteinExistence type="predicted"/>
<feature type="coiled-coil region" evidence="1">
    <location>
        <begin position="379"/>
        <end position="406"/>
    </location>
</feature>
<keyword evidence="1" id="KW-0175">Coiled coil</keyword>
<keyword evidence="3" id="KW-1185">Reference proteome</keyword>
<protein>
    <submittedName>
        <fullName evidence="2">Uncharacterized protein</fullName>
    </submittedName>
</protein>
<gene>
    <name evidence="2" type="ORF">SAMN05660299_01118</name>
</gene>
<name>A0A1G9U9L5_9FIRM</name>
<organism evidence="2 3">
    <name type="scientific">Megasphaera paucivorans</name>
    <dbReference type="NCBI Taxonomy" id="349095"/>
    <lineage>
        <taxon>Bacteria</taxon>
        <taxon>Bacillati</taxon>
        <taxon>Bacillota</taxon>
        <taxon>Negativicutes</taxon>
        <taxon>Veillonellales</taxon>
        <taxon>Veillonellaceae</taxon>
        <taxon>Megasphaera</taxon>
    </lineage>
</organism>
<dbReference type="STRING" id="349095.SAMN05660299_01118"/>
<sequence length="754" mass="87695">MSNEKVFESRDIVNKTIVDNLREYGDIEPPALYGRHYNAGTRTKYQFSAANYLRIAAAQREYSYPDIRWLSEQAIADKKFTVKANAKPVKIEYWEGIDNGQSYEGNLRKFYNAADIAELDGTKKNVYGNEETDVEYALDILHANGIDMDENFNSNNEIFSTVKEYASKNGADEFAAPLTSQLFFKTSHLSYDYGQYPLYTEEQINKLAENPKILFHAMKKAQEIVKSMQMSQERELKNMADKIQNEWDQPFKDLSIDFFWSERCLKDLQGKEYQDGQHLQGETAYQFLVQLNAADKEQFNSKLQGFGNYDKTKLSIRYGNYDHGEMRIDLGDLELSNKTLISDALVVRFNEYRHYLMTNDQAMDSHISFQKSQGEEVTREQVIAECEKENAQCEKAMQQFAKEEKQYLEKYPEIKRLNEQKADVFLYYCKEQDFSNVPNNMVLTRHKAEEYDGIVFEQQDPGRALVSTESKFAKPEPNDIVFESAISNDEIKGNIPVKAAFSIESQVAMENLEKFSIKIENYGTVMEPFEFPTTQVYKGKQAVQRFIYEKNYEVDAVRSMNYEQKIIRHPQQQMTFLYDGKEFYKLKYEIGSGTLNQAIPSGLPIYNEEKNAINKELQQAVYTHMKYQGIYRENGIHDLNQRNEIRLPDINIVRSKVMENKPDLRTINSKQFAYYAELATLDFKTDTPVKVMKAMIQEMKQDGLSNQKIANIIKTNRHFDVTMLTNQDSLSKVKKRKLQVDERKGNSKNCEMSM</sequence>
<dbReference type="RefSeq" id="WP_091649090.1">
    <property type="nucleotide sequence ID" value="NZ_FNHQ01000009.1"/>
</dbReference>
<dbReference type="OrthoDB" id="1667177at2"/>
<evidence type="ECO:0000256" key="1">
    <source>
        <dbReference type="SAM" id="Coils"/>
    </source>
</evidence>
<reference evidence="2 3" key="1">
    <citation type="submission" date="2016-10" db="EMBL/GenBank/DDBJ databases">
        <authorList>
            <person name="de Groot N.N."/>
        </authorList>
    </citation>
    <scope>NUCLEOTIDE SEQUENCE [LARGE SCALE GENOMIC DNA]</scope>
    <source>
        <strain evidence="2 3">DSM 16981</strain>
    </source>
</reference>
<dbReference type="Proteomes" id="UP000199309">
    <property type="component" value="Unassembled WGS sequence"/>
</dbReference>
<dbReference type="EMBL" id="FNHQ01000009">
    <property type="protein sequence ID" value="SDM56513.1"/>
    <property type="molecule type" value="Genomic_DNA"/>
</dbReference>
<evidence type="ECO:0000313" key="3">
    <source>
        <dbReference type="Proteomes" id="UP000199309"/>
    </source>
</evidence>
<accession>A0A1G9U9L5</accession>
<dbReference type="AlphaFoldDB" id="A0A1G9U9L5"/>